<evidence type="ECO:0000313" key="1">
    <source>
        <dbReference type="EMBL" id="AQS46893.1"/>
    </source>
</evidence>
<proteinExistence type="predicted"/>
<name>A0ABN4XBW3_9RHOB</name>
<gene>
    <name evidence="1" type="ORF">BMG03_03080</name>
</gene>
<evidence type="ECO:0000313" key="2">
    <source>
        <dbReference type="Proteomes" id="UP000185622"/>
    </source>
</evidence>
<protein>
    <recommendedName>
        <fullName evidence="3">Sulfotransferase family protein</fullName>
    </recommendedName>
</protein>
<reference evidence="1 2" key="1">
    <citation type="submission" date="2017-01" db="EMBL/GenBank/DDBJ databases">
        <title>The complete genome sequence of a sulfur-oxidizing marine bacterium Thioclava sp. 25B10_4T.</title>
        <authorList>
            <person name="Liu Y."/>
            <person name="Lai Q."/>
            <person name="Shao Z."/>
        </authorList>
    </citation>
    <scope>NUCLEOTIDE SEQUENCE [LARGE SCALE GENOMIC DNA]</scope>
    <source>
        <strain evidence="1 2">25B10_4</strain>
    </source>
</reference>
<evidence type="ECO:0008006" key="3">
    <source>
        <dbReference type="Google" id="ProtNLM"/>
    </source>
</evidence>
<dbReference type="RefSeq" id="WP_075775808.1">
    <property type="nucleotide sequence ID" value="NZ_CP019437.1"/>
</dbReference>
<dbReference type="Proteomes" id="UP000185622">
    <property type="component" value="Chromosome"/>
</dbReference>
<keyword evidence="2" id="KW-1185">Reference proteome</keyword>
<accession>A0ABN4XBW3</accession>
<organism evidence="1 2">
    <name type="scientific">Thioclava nitratireducens</name>
    <dbReference type="NCBI Taxonomy" id="1915078"/>
    <lineage>
        <taxon>Bacteria</taxon>
        <taxon>Pseudomonadati</taxon>
        <taxon>Pseudomonadota</taxon>
        <taxon>Alphaproteobacteria</taxon>
        <taxon>Rhodobacterales</taxon>
        <taxon>Paracoccaceae</taxon>
        <taxon>Thioclava</taxon>
    </lineage>
</organism>
<sequence>MRVIVHPGFHKTGTSTIQTGLREVSAHLPDWVIALREDIPDAAAAARAYSLTRDPFELGLYQAALASWADAIPEDTRQAVISIEGLAGHMPGRDGVLDYSATPALMGALAEMFRAKYEDALELQLFLTTREKTAWIDSLHWQHVRSGMLTDSLDTFRTRLSGFDLAPVLREIVSAVAPFPVNWVMLDEARDNPHGPLTPLLDLMGVPPEIRASLGVGTTANARPRRVDRAALADQLAAINAEGLPREATKEKKRAILRAAWREEAEAKSDE</sequence>
<dbReference type="EMBL" id="CP019437">
    <property type="protein sequence ID" value="AQS46893.1"/>
    <property type="molecule type" value="Genomic_DNA"/>
</dbReference>